<feature type="binding site" evidence="8">
    <location>
        <position position="101"/>
    </location>
    <ligand>
        <name>GTP</name>
        <dbReference type="ChEBI" id="CHEBI:37565"/>
    </ligand>
</feature>
<dbReference type="RefSeq" id="WP_090922743.1">
    <property type="nucleotide sequence ID" value="NZ_FMVM01000013.1"/>
</dbReference>
<evidence type="ECO:0000256" key="1">
    <source>
        <dbReference type="ARBA" id="ARBA00022490"/>
    </source>
</evidence>
<evidence type="ECO:0000313" key="11">
    <source>
        <dbReference type="Proteomes" id="UP000198538"/>
    </source>
</evidence>
<evidence type="ECO:0000256" key="4">
    <source>
        <dbReference type="ARBA" id="ARBA00022741"/>
    </source>
</evidence>
<feature type="binding site" evidence="8">
    <location>
        <position position="23"/>
    </location>
    <ligand>
        <name>GTP</name>
        <dbReference type="ChEBI" id="CHEBI:37565"/>
    </ligand>
</feature>
<dbReference type="InterPro" id="IPR013482">
    <property type="entry name" value="Molybde_CF_guanTrfase"/>
</dbReference>
<dbReference type="EC" id="2.7.7.77" evidence="8"/>
<dbReference type="InterPro" id="IPR029044">
    <property type="entry name" value="Nucleotide-diphossugar_trans"/>
</dbReference>
<comment type="cofactor">
    <cofactor evidence="8">
        <name>Mg(2+)</name>
        <dbReference type="ChEBI" id="CHEBI:18420"/>
    </cofactor>
</comment>
<keyword evidence="5 8" id="KW-0460">Magnesium</keyword>
<comment type="caution">
    <text evidence="8">Lacks conserved residue(s) required for the propagation of feature annotation.</text>
</comment>
<comment type="catalytic activity">
    <reaction evidence="8">
        <text>Mo-molybdopterin + GTP + H(+) = Mo-molybdopterin guanine dinucleotide + diphosphate</text>
        <dbReference type="Rhea" id="RHEA:34243"/>
        <dbReference type="ChEBI" id="CHEBI:15378"/>
        <dbReference type="ChEBI" id="CHEBI:33019"/>
        <dbReference type="ChEBI" id="CHEBI:37565"/>
        <dbReference type="ChEBI" id="CHEBI:71302"/>
        <dbReference type="ChEBI" id="CHEBI:71310"/>
        <dbReference type="EC" id="2.7.7.77"/>
    </reaction>
</comment>
<accession>A0A1G5K2M3</accession>
<evidence type="ECO:0000256" key="6">
    <source>
        <dbReference type="ARBA" id="ARBA00023134"/>
    </source>
</evidence>
<keyword evidence="11" id="KW-1185">Reference proteome</keyword>
<dbReference type="Proteomes" id="UP000198538">
    <property type="component" value="Unassembled WGS sequence"/>
</dbReference>
<organism evidence="10 11">
    <name type="scientific">Paenibacillus polysaccharolyticus</name>
    <dbReference type="NCBI Taxonomy" id="582692"/>
    <lineage>
        <taxon>Bacteria</taxon>
        <taxon>Bacillati</taxon>
        <taxon>Bacillota</taxon>
        <taxon>Bacilli</taxon>
        <taxon>Bacillales</taxon>
        <taxon>Paenibacillaceae</taxon>
        <taxon>Paenibacillus</taxon>
    </lineage>
</organism>
<feature type="binding site" evidence="8">
    <location>
        <begin position="11"/>
        <end position="13"/>
    </location>
    <ligand>
        <name>GTP</name>
        <dbReference type="ChEBI" id="CHEBI:37565"/>
    </ligand>
</feature>
<comment type="similarity">
    <text evidence="8">Belongs to the MobA family.</text>
</comment>
<dbReference type="GO" id="GO:0005737">
    <property type="term" value="C:cytoplasm"/>
    <property type="evidence" value="ECO:0007669"/>
    <property type="project" value="UniProtKB-SubCell"/>
</dbReference>
<keyword evidence="1 8" id="KW-0963">Cytoplasm</keyword>
<dbReference type="Gene3D" id="3.90.550.10">
    <property type="entry name" value="Spore Coat Polysaccharide Biosynthesis Protein SpsA, Chain A"/>
    <property type="match status" value="1"/>
</dbReference>
<evidence type="ECO:0000259" key="9">
    <source>
        <dbReference type="Pfam" id="PF12804"/>
    </source>
</evidence>
<dbReference type="GO" id="GO:0061603">
    <property type="term" value="F:molybdenum cofactor guanylyltransferase activity"/>
    <property type="evidence" value="ECO:0007669"/>
    <property type="project" value="UniProtKB-EC"/>
</dbReference>
<evidence type="ECO:0000256" key="5">
    <source>
        <dbReference type="ARBA" id="ARBA00022842"/>
    </source>
</evidence>
<dbReference type="CDD" id="cd02503">
    <property type="entry name" value="MobA"/>
    <property type="match status" value="1"/>
</dbReference>
<keyword evidence="6 8" id="KW-0342">GTP-binding</keyword>
<dbReference type="PANTHER" id="PTHR19136:SF81">
    <property type="entry name" value="MOLYBDENUM COFACTOR GUANYLYLTRANSFERASE"/>
    <property type="match status" value="1"/>
</dbReference>
<dbReference type="GO" id="GO:0006777">
    <property type="term" value="P:Mo-molybdopterin cofactor biosynthetic process"/>
    <property type="evidence" value="ECO:0007669"/>
    <property type="project" value="UniProtKB-KW"/>
</dbReference>
<feature type="binding site" evidence="8">
    <location>
        <position position="101"/>
    </location>
    <ligand>
        <name>Mg(2+)</name>
        <dbReference type="ChEBI" id="CHEBI:18420"/>
    </ligand>
</feature>
<sequence>MDAEKWTGIILAGGLSSRMGTNKALLELNGSAVLTHINNAIRPAVSRVVVAAGPSEAIYTALGDEDFECVQDAYPGKGPLAGLHAALNASQTEWNLVSACDMPLLQTSFFNGMKRLTVQYPTCNAIVPRVEGRIHPLAGVYHIHVLPELEQCLIHDRLRVIRWLEEIGCHFAEIDELEQVGIEHAALQLSNMNTPEEFEIIRIHLQRSEFPSGG</sequence>
<comment type="domain">
    <text evidence="8">The N-terminal domain determines nucleotide recognition and specific binding, while the C-terminal domain determines the specific binding to the target protein.</text>
</comment>
<feature type="domain" description="MobA-like NTP transferase" evidence="9">
    <location>
        <begin position="8"/>
        <end position="160"/>
    </location>
</feature>
<comment type="subcellular location">
    <subcellularLocation>
        <location evidence="8">Cytoplasm</location>
    </subcellularLocation>
</comment>
<dbReference type="Pfam" id="PF12804">
    <property type="entry name" value="NTP_transf_3"/>
    <property type="match status" value="1"/>
</dbReference>
<name>A0A1G5K2M3_9BACL</name>
<dbReference type="SUPFAM" id="SSF53448">
    <property type="entry name" value="Nucleotide-diphospho-sugar transferases"/>
    <property type="match status" value="1"/>
</dbReference>
<dbReference type="STRING" id="582692.SAMN05720606_1133"/>
<keyword evidence="4 8" id="KW-0547">Nucleotide-binding</keyword>
<evidence type="ECO:0000256" key="8">
    <source>
        <dbReference type="HAMAP-Rule" id="MF_00316"/>
    </source>
</evidence>
<comment type="function">
    <text evidence="8">Transfers a GMP moiety from GTP to Mo-molybdopterin (Mo-MPT) cofactor (Moco or molybdenum cofactor) to form Mo-molybdopterin guanine dinucleotide (Mo-MGD) cofactor.</text>
</comment>
<dbReference type="InterPro" id="IPR025877">
    <property type="entry name" value="MobA-like_NTP_Trfase"/>
</dbReference>
<feature type="binding site" evidence="8">
    <location>
        <position position="72"/>
    </location>
    <ligand>
        <name>GTP</name>
        <dbReference type="ChEBI" id="CHEBI:37565"/>
    </ligand>
</feature>
<reference evidence="11" key="1">
    <citation type="submission" date="2016-10" db="EMBL/GenBank/DDBJ databases">
        <authorList>
            <person name="Varghese N."/>
            <person name="Submissions S."/>
        </authorList>
    </citation>
    <scope>NUCLEOTIDE SEQUENCE [LARGE SCALE GENOMIC DNA]</scope>
    <source>
        <strain evidence="11">BL9</strain>
    </source>
</reference>
<dbReference type="AlphaFoldDB" id="A0A1G5K2M3"/>
<dbReference type="GO" id="GO:0046872">
    <property type="term" value="F:metal ion binding"/>
    <property type="evidence" value="ECO:0007669"/>
    <property type="project" value="UniProtKB-KW"/>
</dbReference>
<keyword evidence="7 8" id="KW-0501">Molybdenum cofactor biosynthesis</keyword>
<evidence type="ECO:0000256" key="3">
    <source>
        <dbReference type="ARBA" id="ARBA00022723"/>
    </source>
</evidence>
<keyword evidence="2 8" id="KW-0808">Transferase</keyword>
<proteinExistence type="inferred from homology"/>
<dbReference type="HAMAP" id="MF_00316">
    <property type="entry name" value="MobA"/>
    <property type="match status" value="1"/>
</dbReference>
<evidence type="ECO:0000256" key="2">
    <source>
        <dbReference type="ARBA" id="ARBA00022679"/>
    </source>
</evidence>
<gene>
    <name evidence="8" type="primary">mobA</name>
    <name evidence="10" type="ORF">SAMN05720606_1133</name>
</gene>
<dbReference type="PANTHER" id="PTHR19136">
    <property type="entry name" value="MOLYBDENUM COFACTOR GUANYLYLTRANSFERASE"/>
    <property type="match status" value="1"/>
</dbReference>
<evidence type="ECO:0000313" key="10">
    <source>
        <dbReference type="EMBL" id="SCY94853.1"/>
    </source>
</evidence>
<dbReference type="GO" id="GO:0005525">
    <property type="term" value="F:GTP binding"/>
    <property type="evidence" value="ECO:0007669"/>
    <property type="project" value="UniProtKB-UniRule"/>
</dbReference>
<evidence type="ECO:0000256" key="7">
    <source>
        <dbReference type="ARBA" id="ARBA00023150"/>
    </source>
</evidence>
<protein>
    <recommendedName>
        <fullName evidence="8">Probable molybdenum cofactor guanylyltransferase</fullName>
        <shortName evidence="8">MoCo guanylyltransferase</shortName>
        <ecNumber evidence="8">2.7.7.77</ecNumber>
    </recommendedName>
    <alternativeName>
        <fullName evidence="8">GTP:molybdopterin guanylyltransferase</fullName>
    </alternativeName>
    <alternativeName>
        <fullName evidence="8">Mo-MPT guanylyltransferase</fullName>
    </alternativeName>
    <alternativeName>
        <fullName evidence="8">Molybdopterin guanylyltransferase</fullName>
    </alternativeName>
    <alternativeName>
        <fullName evidence="8">Molybdopterin-guanine dinucleotide synthase</fullName>
        <shortName evidence="8">MGD synthase</shortName>
    </alternativeName>
</protein>
<dbReference type="EMBL" id="FMVM01000013">
    <property type="protein sequence ID" value="SCY94853.1"/>
    <property type="molecule type" value="Genomic_DNA"/>
</dbReference>
<keyword evidence="3 8" id="KW-0479">Metal-binding</keyword>